<comment type="caution">
    <text evidence="1">The sequence shown here is derived from an EMBL/GenBank/DDBJ whole genome shotgun (WGS) entry which is preliminary data.</text>
</comment>
<name>A0AA39TYR1_ARMTA</name>
<protein>
    <submittedName>
        <fullName evidence="1">Uncharacterized protein</fullName>
    </submittedName>
</protein>
<reference evidence="1" key="1">
    <citation type="submission" date="2023-06" db="EMBL/GenBank/DDBJ databases">
        <authorList>
            <consortium name="Lawrence Berkeley National Laboratory"/>
            <person name="Ahrendt S."/>
            <person name="Sahu N."/>
            <person name="Indic B."/>
            <person name="Wong-Bajracharya J."/>
            <person name="Merenyi Z."/>
            <person name="Ke H.-M."/>
            <person name="Monk M."/>
            <person name="Kocsube S."/>
            <person name="Drula E."/>
            <person name="Lipzen A."/>
            <person name="Balint B."/>
            <person name="Henrissat B."/>
            <person name="Andreopoulos B."/>
            <person name="Martin F.M."/>
            <person name="Harder C.B."/>
            <person name="Rigling D."/>
            <person name="Ford K.L."/>
            <person name="Foster G.D."/>
            <person name="Pangilinan J."/>
            <person name="Papanicolaou A."/>
            <person name="Barry K."/>
            <person name="LaButti K."/>
            <person name="Viragh M."/>
            <person name="Koriabine M."/>
            <person name="Yan M."/>
            <person name="Riley R."/>
            <person name="Champramary S."/>
            <person name="Plett K.L."/>
            <person name="Tsai I.J."/>
            <person name="Slot J."/>
            <person name="Sipos G."/>
            <person name="Plett J."/>
            <person name="Nagy L.G."/>
            <person name="Grigoriev I.V."/>
        </authorList>
    </citation>
    <scope>NUCLEOTIDE SEQUENCE</scope>
    <source>
        <strain evidence="1">CCBAS 213</strain>
    </source>
</reference>
<dbReference type="GeneID" id="85360070"/>
<proteinExistence type="predicted"/>
<sequence length="274" mass="30269">MFEVGQGMQTLHDSAPVVRLSEDGNGLYKLLMWCDLSLDPTQTPLSIDDVALILSITDKYMMNGVASHVGILHHYIEKELLMVYALAYRARSSWGEKLMRAAAWQMLKFSKLPFTPSTPKALKDLPATAMSHLINYREMCGVSARSLVADMSWLKGTSFPAPWAHGQKALCNCPSGSYRDRRVYLCPWWLRLMKRIGDALLESPCVESLIVCVGKDASPVTRVAGVNLADAMCCNACNDGMDLSAASEGLMKLQAELAEKIELVTRQVLLVIDP</sequence>
<organism evidence="1 2">
    <name type="scientific">Armillaria tabescens</name>
    <name type="common">Ringless honey mushroom</name>
    <name type="synonym">Agaricus tabescens</name>
    <dbReference type="NCBI Taxonomy" id="1929756"/>
    <lineage>
        <taxon>Eukaryota</taxon>
        <taxon>Fungi</taxon>
        <taxon>Dikarya</taxon>
        <taxon>Basidiomycota</taxon>
        <taxon>Agaricomycotina</taxon>
        <taxon>Agaricomycetes</taxon>
        <taxon>Agaricomycetidae</taxon>
        <taxon>Agaricales</taxon>
        <taxon>Marasmiineae</taxon>
        <taxon>Physalacriaceae</taxon>
        <taxon>Desarmillaria</taxon>
    </lineage>
</organism>
<dbReference type="RefSeq" id="XP_060337541.1">
    <property type="nucleotide sequence ID" value="XM_060476522.1"/>
</dbReference>
<accession>A0AA39TYR1</accession>
<evidence type="ECO:0000313" key="1">
    <source>
        <dbReference type="EMBL" id="KAK0466949.1"/>
    </source>
</evidence>
<dbReference type="EMBL" id="JAUEPS010000003">
    <property type="protein sequence ID" value="KAK0466949.1"/>
    <property type="molecule type" value="Genomic_DNA"/>
</dbReference>
<dbReference type="Proteomes" id="UP001175211">
    <property type="component" value="Unassembled WGS sequence"/>
</dbReference>
<dbReference type="AlphaFoldDB" id="A0AA39TYR1"/>
<evidence type="ECO:0000313" key="2">
    <source>
        <dbReference type="Proteomes" id="UP001175211"/>
    </source>
</evidence>
<gene>
    <name evidence="1" type="ORF">EV420DRAFT_1635984</name>
</gene>
<keyword evidence="2" id="KW-1185">Reference proteome</keyword>